<dbReference type="KEGG" id="gms:SOIL9_67340"/>
<proteinExistence type="predicted"/>
<reference evidence="5 6" key="1">
    <citation type="submission" date="2019-05" db="EMBL/GenBank/DDBJ databases">
        <authorList>
            <consortium name="Science for Life Laboratories"/>
        </authorList>
    </citation>
    <scope>NUCLEOTIDE SEQUENCE [LARGE SCALE GENOMIC DNA]</scope>
    <source>
        <strain evidence="5">Soil9</strain>
    </source>
</reference>
<evidence type="ECO:0000256" key="3">
    <source>
        <dbReference type="SAM" id="MobiDB-lite"/>
    </source>
</evidence>
<gene>
    <name evidence="5" type="ORF">SOIL9_67340</name>
</gene>
<organism evidence="5 6">
    <name type="scientific">Gemmata massiliana</name>
    <dbReference type="NCBI Taxonomy" id="1210884"/>
    <lineage>
        <taxon>Bacteria</taxon>
        <taxon>Pseudomonadati</taxon>
        <taxon>Planctomycetota</taxon>
        <taxon>Planctomycetia</taxon>
        <taxon>Gemmatales</taxon>
        <taxon>Gemmataceae</taxon>
        <taxon>Gemmata</taxon>
    </lineage>
</organism>
<dbReference type="PANTHER" id="PTHR12283">
    <property type="entry name" value="GLUTAMINYL-PEPTIDE CYCLOTRANSFERASE"/>
    <property type="match status" value="1"/>
</dbReference>
<name>A0A6P2CUX4_9BACT</name>
<dbReference type="PANTHER" id="PTHR12283:SF6">
    <property type="entry name" value="GLUTAMINYL-PEPTIDE CYCLOTRANSFERASE-RELATED"/>
    <property type="match status" value="1"/>
</dbReference>
<evidence type="ECO:0000313" key="5">
    <source>
        <dbReference type="EMBL" id="VTR90980.1"/>
    </source>
</evidence>
<protein>
    <recommendedName>
        <fullName evidence="4">Peptidase M28 domain-containing protein</fullName>
    </recommendedName>
</protein>
<dbReference type="AlphaFoldDB" id="A0A6P2CUX4"/>
<feature type="domain" description="Peptidase M28" evidence="4">
    <location>
        <begin position="132"/>
        <end position="346"/>
    </location>
</feature>
<dbReference type="SUPFAM" id="SSF53187">
    <property type="entry name" value="Zn-dependent exopeptidases"/>
    <property type="match status" value="1"/>
</dbReference>
<dbReference type="Proteomes" id="UP000464178">
    <property type="component" value="Chromosome"/>
</dbReference>
<evidence type="ECO:0000259" key="4">
    <source>
        <dbReference type="Pfam" id="PF04389"/>
    </source>
</evidence>
<evidence type="ECO:0000256" key="1">
    <source>
        <dbReference type="ARBA" id="ARBA00022679"/>
    </source>
</evidence>
<keyword evidence="5" id="KW-0645">Protease</keyword>
<keyword evidence="2" id="KW-0012">Acyltransferase</keyword>
<dbReference type="Pfam" id="PF04389">
    <property type="entry name" value="Peptidase_M28"/>
    <property type="match status" value="1"/>
</dbReference>
<keyword evidence="5" id="KW-0378">Hydrolase</keyword>
<dbReference type="RefSeq" id="WP_162666042.1">
    <property type="nucleotide sequence ID" value="NZ_LR593886.1"/>
</dbReference>
<evidence type="ECO:0000313" key="6">
    <source>
        <dbReference type="Proteomes" id="UP000464178"/>
    </source>
</evidence>
<keyword evidence="6" id="KW-1185">Reference proteome</keyword>
<dbReference type="Gene3D" id="3.40.630.10">
    <property type="entry name" value="Zn peptidases"/>
    <property type="match status" value="1"/>
</dbReference>
<dbReference type="GO" id="GO:0004177">
    <property type="term" value="F:aminopeptidase activity"/>
    <property type="evidence" value="ECO:0007669"/>
    <property type="project" value="UniProtKB-KW"/>
</dbReference>
<dbReference type="InterPro" id="IPR007484">
    <property type="entry name" value="Peptidase_M28"/>
</dbReference>
<dbReference type="EMBL" id="LR593886">
    <property type="protein sequence ID" value="VTR90980.1"/>
    <property type="molecule type" value="Genomic_DNA"/>
</dbReference>
<dbReference type="GO" id="GO:0016603">
    <property type="term" value="F:glutaminyl-peptide cyclotransferase activity"/>
    <property type="evidence" value="ECO:0007669"/>
    <property type="project" value="TreeGrafter"/>
</dbReference>
<sequence>MSQVFGWALGATLVAASVGGPIWWLTRSSAPEPDQGQIPTMDDAPDPSDPPKKTEFGTGAAEKGIEVPFDSERALKYLKQLCDIGPRISDTEGMKKQQELIEAHFKKLGATVTRQEFKAKQRSQKNQNDFVNLIISWHPDKAKRVLLSTHYDTRPIADQEANPKNWTKPFASANDGTSGVAFLMELGHHMKDLKSEYGVDFVLFDGEEFVFETGQFGGGDRYFIGSEHFADEYLNSKDKRKYKYDAGVLFDLFAGKDAALKVELHSWDAARALVDQIWGVAKAVGAKSFKYEKGYEVQDDHLALNRVGIPTVDVIDFDYPHWHKLTDTADKVSGAQLAEVSKVITTWLQKIK</sequence>
<evidence type="ECO:0000256" key="2">
    <source>
        <dbReference type="ARBA" id="ARBA00023315"/>
    </source>
</evidence>
<keyword evidence="1" id="KW-0808">Transferase</keyword>
<dbReference type="GO" id="GO:0008270">
    <property type="term" value="F:zinc ion binding"/>
    <property type="evidence" value="ECO:0007669"/>
    <property type="project" value="TreeGrafter"/>
</dbReference>
<accession>A0A6P2CUX4</accession>
<dbReference type="InterPro" id="IPR040234">
    <property type="entry name" value="QC/QCL"/>
</dbReference>
<feature type="region of interest" description="Disordered" evidence="3">
    <location>
        <begin position="27"/>
        <end position="61"/>
    </location>
</feature>
<keyword evidence="5" id="KW-0031">Aminopeptidase</keyword>